<name>A0A0F9QE26_9ZZZZ</name>
<keyword evidence="1" id="KW-1133">Transmembrane helix</keyword>
<keyword evidence="1" id="KW-0472">Membrane</keyword>
<sequence>MNIVPLIIIIVLLPLAMIVWNRQRVKGKLLCFMVKKDKSVMPRLCELRRNFVIYGEYAYEVYPDFIRLCRFPMGWPAFLQELVPAALYDEEDSTPLDWVFIGNRQGSSMELRAALDENW</sequence>
<gene>
    <name evidence="2" type="ORF">LCGC14_1107050</name>
</gene>
<protein>
    <submittedName>
        <fullName evidence="2">Uncharacterized protein</fullName>
    </submittedName>
</protein>
<organism evidence="2">
    <name type="scientific">marine sediment metagenome</name>
    <dbReference type="NCBI Taxonomy" id="412755"/>
    <lineage>
        <taxon>unclassified sequences</taxon>
        <taxon>metagenomes</taxon>
        <taxon>ecological metagenomes</taxon>
    </lineage>
</organism>
<comment type="caution">
    <text evidence="2">The sequence shown here is derived from an EMBL/GenBank/DDBJ whole genome shotgun (WGS) entry which is preliminary data.</text>
</comment>
<accession>A0A0F9QE26</accession>
<keyword evidence="1" id="KW-0812">Transmembrane</keyword>
<reference evidence="2" key="1">
    <citation type="journal article" date="2015" name="Nature">
        <title>Complex archaea that bridge the gap between prokaryotes and eukaryotes.</title>
        <authorList>
            <person name="Spang A."/>
            <person name="Saw J.H."/>
            <person name="Jorgensen S.L."/>
            <person name="Zaremba-Niedzwiedzka K."/>
            <person name="Martijn J."/>
            <person name="Lind A.E."/>
            <person name="van Eijk R."/>
            <person name="Schleper C."/>
            <person name="Guy L."/>
            <person name="Ettema T.J."/>
        </authorList>
    </citation>
    <scope>NUCLEOTIDE SEQUENCE</scope>
</reference>
<evidence type="ECO:0000313" key="2">
    <source>
        <dbReference type="EMBL" id="KKN03513.1"/>
    </source>
</evidence>
<dbReference type="AlphaFoldDB" id="A0A0F9QE26"/>
<dbReference type="EMBL" id="LAZR01005025">
    <property type="protein sequence ID" value="KKN03513.1"/>
    <property type="molecule type" value="Genomic_DNA"/>
</dbReference>
<feature type="non-terminal residue" evidence="2">
    <location>
        <position position="119"/>
    </location>
</feature>
<feature type="transmembrane region" description="Helical" evidence="1">
    <location>
        <begin position="6"/>
        <end position="23"/>
    </location>
</feature>
<evidence type="ECO:0000256" key="1">
    <source>
        <dbReference type="SAM" id="Phobius"/>
    </source>
</evidence>
<proteinExistence type="predicted"/>